<sequence>MESSRLTSFSFPSSERLKGSKCFDRVFREGYSLQSSHFVVLFVRNDLNNNRLGIMIRRKFGKAHDRNRLRRWIRETYRLTKPCIAKGFDIVVLPRKALSDVFAKVSFHQVFEELSELYKRIGA</sequence>
<dbReference type="InterPro" id="IPR014721">
    <property type="entry name" value="Ribsml_uS5_D2-typ_fold_subgr"/>
</dbReference>
<comment type="function">
    <text evidence="1 7">RNaseP catalyzes the removal of the 5'-leader sequence from pre-tRNA to produce the mature 5'-terminus. It can also cleave other RNA substrates such as 4.5S RNA. The protein component plays an auxiliary but essential role in vivo by binding to the 5'-leader sequence and broadening the substrate specificity of the ribozyme.</text>
</comment>
<dbReference type="PANTHER" id="PTHR33992:SF1">
    <property type="entry name" value="RIBONUCLEASE P PROTEIN COMPONENT"/>
    <property type="match status" value="1"/>
</dbReference>
<keyword evidence="6 7" id="KW-0694">RNA-binding</keyword>
<keyword evidence="5 7" id="KW-0378">Hydrolase</keyword>
<evidence type="ECO:0000256" key="4">
    <source>
        <dbReference type="ARBA" id="ARBA00022759"/>
    </source>
</evidence>
<dbReference type="SUPFAM" id="SSF54211">
    <property type="entry name" value="Ribosomal protein S5 domain 2-like"/>
    <property type="match status" value="1"/>
</dbReference>
<dbReference type="Proteomes" id="UP000886129">
    <property type="component" value="Unassembled WGS sequence"/>
</dbReference>
<dbReference type="GO" id="GO:0004526">
    <property type="term" value="F:ribonuclease P activity"/>
    <property type="evidence" value="ECO:0007669"/>
    <property type="project" value="UniProtKB-UniRule"/>
</dbReference>
<protein>
    <recommendedName>
        <fullName evidence="7 8">Ribonuclease P protein component</fullName>
        <shortName evidence="7">RNase P protein</shortName>
        <shortName evidence="7">RNaseP protein</shortName>
        <ecNumber evidence="7 8">3.1.26.5</ecNumber>
    </recommendedName>
    <alternativeName>
        <fullName evidence="7">Protein C5</fullName>
    </alternativeName>
</protein>
<dbReference type="HAMAP" id="MF_00227">
    <property type="entry name" value="RNase_P"/>
    <property type="match status" value="1"/>
</dbReference>
<evidence type="ECO:0000256" key="2">
    <source>
        <dbReference type="ARBA" id="ARBA00022694"/>
    </source>
</evidence>
<dbReference type="EC" id="3.1.26.5" evidence="7 8"/>
<evidence type="ECO:0000256" key="3">
    <source>
        <dbReference type="ARBA" id="ARBA00022722"/>
    </source>
</evidence>
<dbReference type="InterPro" id="IPR020539">
    <property type="entry name" value="RNase_P_CS"/>
</dbReference>
<dbReference type="PANTHER" id="PTHR33992">
    <property type="entry name" value="RIBONUCLEASE P PROTEIN COMPONENT"/>
    <property type="match status" value="1"/>
</dbReference>
<name>A0A7C5HS82_9BACT</name>
<dbReference type="GO" id="GO:0001682">
    <property type="term" value="P:tRNA 5'-leader removal"/>
    <property type="evidence" value="ECO:0007669"/>
    <property type="project" value="UniProtKB-UniRule"/>
</dbReference>
<keyword evidence="3 7" id="KW-0540">Nuclease</keyword>
<accession>A0A7C5HS82</accession>
<dbReference type="AlphaFoldDB" id="A0A7C5HS82"/>
<evidence type="ECO:0000256" key="1">
    <source>
        <dbReference type="ARBA" id="ARBA00002663"/>
    </source>
</evidence>
<organism evidence="9">
    <name type="scientific">Kosmotoga arenicorallina</name>
    <dbReference type="NCBI Taxonomy" id="688066"/>
    <lineage>
        <taxon>Bacteria</taxon>
        <taxon>Thermotogati</taxon>
        <taxon>Thermotogota</taxon>
        <taxon>Thermotogae</taxon>
        <taxon>Kosmotogales</taxon>
        <taxon>Kosmotogaceae</taxon>
        <taxon>Kosmotoga</taxon>
    </lineage>
</organism>
<comment type="caution">
    <text evidence="9">The sequence shown here is derived from an EMBL/GenBank/DDBJ whole genome shotgun (WGS) entry which is preliminary data.</text>
</comment>
<evidence type="ECO:0000256" key="6">
    <source>
        <dbReference type="ARBA" id="ARBA00022884"/>
    </source>
</evidence>
<dbReference type="EMBL" id="DRTH01000157">
    <property type="protein sequence ID" value="HHF08647.1"/>
    <property type="molecule type" value="Genomic_DNA"/>
</dbReference>
<gene>
    <name evidence="7 9" type="primary">rnpA</name>
    <name evidence="9" type="ORF">ENL26_02600</name>
</gene>
<dbReference type="NCBIfam" id="TIGR00188">
    <property type="entry name" value="rnpA"/>
    <property type="match status" value="1"/>
</dbReference>
<comment type="similarity">
    <text evidence="7">Belongs to the RnpA family.</text>
</comment>
<comment type="subunit">
    <text evidence="7">Consists of a catalytic RNA component (M1 or rnpB) and a protein subunit.</text>
</comment>
<evidence type="ECO:0000313" key="9">
    <source>
        <dbReference type="EMBL" id="HHF08647.1"/>
    </source>
</evidence>
<reference evidence="9" key="1">
    <citation type="journal article" date="2020" name="mSystems">
        <title>Genome- and Community-Level Interaction Insights into Carbon Utilization and Element Cycling Functions of Hydrothermarchaeota in Hydrothermal Sediment.</title>
        <authorList>
            <person name="Zhou Z."/>
            <person name="Liu Y."/>
            <person name="Xu W."/>
            <person name="Pan J."/>
            <person name="Luo Z.H."/>
            <person name="Li M."/>
        </authorList>
    </citation>
    <scope>NUCLEOTIDE SEQUENCE [LARGE SCALE GENOMIC DNA]</scope>
    <source>
        <strain evidence="9">HyVt-80</strain>
    </source>
</reference>
<proteinExistence type="inferred from homology"/>
<evidence type="ECO:0000256" key="5">
    <source>
        <dbReference type="ARBA" id="ARBA00022801"/>
    </source>
</evidence>
<dbReference type="Gene3D" id="3.30.230.10">
    <property type="match status" value="1"/>
</dbReference>
<dbReference type="PROSITE" id="PS00648">
    <property type="entry name" value="RIBONUCLEASE_P"/>
    <property type="match status" value="1"/>
</dbReference>
<dbReference type="GO" id="GO:0000049">
    <property type="term" value="F:tRNA binding"/>
    <property type="evidence" value="ECO:0007669"/>
    <property type="project" value="UniProtKB-UniRule"/>
</dbReference>
<dbReference type="InterPro" id="IPR000100">
    <property type="entry name" value="RNase_P"/>
</dbReference>
<dbReference type="InterPro" id="IPR020568">
    <property type="entry name" value="Ribosomal_Su5_D2-typ_SF"/>
</dbReference>
<evidence type="ECO:0000256" key="8">
    <source>
        <dbReference type="NCBIfam" id="TIGR00188"/>
    </source>
</evidence>
<evidence type="ECO:0000256" key="7">
    <source>
        <dbReference type="HAMAP-Rule" id="MF_00227"/>
    </source>
</evidence>
<dbReference type="Pfam" id="PF00825">
    <property type="entry name" value="Ribonuclease_P"/>
    <property type="match status" value="1"/>
</dbReference>
<keyword evidence="2 7" id="KW-0819">tRNA processing</keyword>
<keyword evidence="4 7" id="KW-0255">Endonuclease</keyword>
<comment type="catalytic activity">
    <reaction evidence="7">
        <text>Endonucleolytic cleavage of RNA, removing 5'-extranucleotides from tRNA precursor.</text>
        <dbReference type="EC" id="3.1.26.5"/>
    </reaction>
</comment>
<dbReference type="GO" id="GO:0030677">
    <property type="term" value="C:ribonuclease P complex"/>
    <property type="evidence" value="ECO:0007669"/>
    <property type="project" value="TreeGrafter"/>
</dbReference>
<dbReference type="GO" id="GO:0042781">
    <property type="term" value="F:3'-tRNA processing endoribonuclease activity"/>
    <property type="evidence" value="ECO:0007669"/>
    <property type="project" value="TreeGrafter"/>
</dbReference>